<dbReference type="OrthoDB" id="329835at2759"/>
<dbReference type="InterPro" id="IPR016039">
    <property type="entry name" value="Thiolase-like"/>
</dbReference>
<dbReference type="GO" id="GO:0044550">
    <property type="term" value="P:secondary metabolite biosynthetic process"/>
    <property type="evidence" value="ECO:0007669"/>
    <property type="project" value="TreeGrafter"/>
</dbReference>
<organism evidence="4 5">
    <name type="scientific">Lachnellula occidentalis</name>
    <dbReference type="NCBI Taxonomy" id="215460"/>
    <lineage>
        <taxon>Eukaryota</taxon>
        <taxon>Fungi</taxon>
        <taxon>Dikarya</taxon>
        <taxon>Ascomycota</taxon>
        <taxon>Pezizomycotina</taxon>
        <taxon>Leotiomycetes</taxon>
        <taxon>Helotiales</taxon>
        <taxon>Lachnaceae</taxon>
        <taxon>Lachnellula</taxon>
    </lineage>
</organism>
<dbReference type="InterPro" id="IPR014030">
    <property type="entry name" value="Ketoacyl_synth_N"/>
</dbReference>
<dbReference type="Gene3D" id="3.40.47.10">
    <property type="match status" value="1"/>
</dbReference>
<evidence type="ECO:0000313" key="4">
    <source>
        <dbReference type="EMBL" id="TVY34326.1"/>
    </source>
</evidence>
<sequence>FHNSVTIKTGCSSSLIYLHMACEALKARQISSAIVSGSNLIMGPTTMFEQVVLSPNGSCRAFDADANGYARGEAINALYVKRLDDALANGDPIRAVIRATASNCDGKTPGIAHPSSESHKALIRSYYESAGLYDYNQTGIVECHGTGTATGDPLEATAVANVFGEKGVYIGSVKPNLGH</sequence>
<dbReference type="PANTHER" id="PTHR43775:SF37">
    <property type="entry name" value="SI:DKEY-61P9.11"/>
    <property type="match status" value="1"/>
</dbReference>
<dbReference type="Pfam" id="PF00109">
    <property type="entry name" value="ketoacyl-synt"/>
    <property type="match status" value="1"/>
</dbReference>
<evidence type="ECO:0000256" key="1">
    <source>
        <dbReference type="ARBA" id="ARBA00022450"/>
    </source>
</evidence>
<dbReference type="InterPro" id="IPR014031">
    <property type="entry name" value="Ketoacyl_synth_C"/>
</dbReference>
<dbReference type="GO" id="GO:0004312">
    <property type="term" value="F:fatty acid synthase activity"/>
    <property type="evidence" value="ECO:0007669"/>
    <property type="project" value="TreeGrafter"/>
</dbReference>
<feature type="domain" description="Ketosynthase family 3 (KS3)" evidence="3">
    <location>
        <begin position="1"/>
        <end position="179"/>
    </location>
</feature>
<dbReference type="GO" id="GO:0006633">
    <property type="term" value="P:fatty acid biosynthetic process"/>
    <property type="evidence" value="ECO:0007669"/>
    <property type="project" value="TreeGrafter"/>
</dbReference>
<dbReference type="InterPro" id="IPR050091">
    <property type="entry name" value="PKS_NRPS_Biosynth_Enz"/>
</dbReference>
<evidence type="ECO:0000259" key="3">
    <source>
        <dbReference type="PROSITE" id="PS52004"/>
    </source>
</evidence>
<dbReference type="AlphaFoldDB" id="A0A8H8RGB2"/>
<keyword evidence="1" id="KW-0596">Phosphopantetheine</keyword>
<dbReference type="CDD" id="cd00833">
    <property type="entry name" value="PKS"/>
    <property type="match status" value="1"/>
</dbReference>
<accession>A0A8H8RGB2</accession>
<gene>
    <name evidence="4" type="primary">FUM1_0</name>
    <name evidence="4" type="ORF">LOCC1_G008254</name>
</gene>
<dbReference type="SUPFAM" id="SSF53901">
    <property type="entry name" value="Thiolase-like"/>
    <property type="match status" value="1"/>
</dbReference>
<dbReference type="EMBL" id="QGMI01001180">
    <property type="protein sequence ID" value="TVY34326.1"/>
    <property type="molecule type" value="Genomic_DNA"/>
</dbReference>
<name>A0A8H8RGB2_9HELO</name>
<dbReference type="Pfam" id="PF02801">
    <property type="entry name" value="Ketoacyl-synt_C"/>
    <property type="match status" value="1"/>
</dbReference>
<proteinExistence type="predicted"/>
<dbReference type="PROSITE" id="PS52004">
    <property type="entry name" value="KS3_2"/>
    <property type="match status" value="1"/>
</dbReference>
<feature type="non-terminal residue" evidence="4">
    <location>
        <position position="1"/>
    </location>
</feature>
<dbReference type="SMART" id="SM00825">
    <property type="entry name" value="PKS_KS"/>
    <property type="match status" value="1"/>
</dbReference>
<reference evidence="4 5" key="1">
    <citation type="submission" date="2018-05" db="EMBL/GenBank/DDBJ databases">
        <title>Genome sequencing and assembly of the regulated plant pathogen Lachnellula willkommii and related sister species for the development of diagnostic species identification markers.</title>
        <authorList>
            <person name="Giroux E."/>
            <person name="Bilodeau G."/>
        </authorList>
    </citation>
    <scope>NUCLEOTIDE SEQUENCE [LARGE SCALE GENOMIC DNA]</scope>
    <source>
        <strain evidence="4 5">CBS 160.35</strain>
    </source>
</reference>
<keyword evidence="2" id="KW-0597">Phosphoprotein</keyword>
<evidence type="ECO:0000256" key="2">
    <source>
        <dbReference type="ARBA" id="ARBA00022553"/>
    </source>
</evidence>
<protein>
    <submittedName>
        <fullName evidence="4">Highly reducing polyketide synthase</fullName>
    </submittedName>
</protein>
<dbReference type="Proteomes" id="UP000443090">
    <property type="component" value="Unassembled WGS sequence"/>
</dbReference>
<evidence type="ECO:0000313" key="5">
    <source>
        <dbReference type="Proteomes" id="UP000443090"/>
    </source>
</evidence>
<comment type="caution">
    <text evidence="4">The sequence shown here is derived from an EMBL/GenBank/DDBJ whole genome shotgun (WGS) entry which is preliminary data.</text>
</comment>
<dbReference type="InterPro" id="IPR020841">
    <property type="entry name" value="PKS_Beta-ketoAc_synthase_dom"/>
</dbReference>
<keyword evidence="5" id="KW-1185">Reference proteome</keyword>
<dbReference type="PANTHER" id="PTHR43775">
    <property type="entry name" value="FATTY ACID SYNTHASE"/>
    <property type="match status" value="1"/>
</dbReference>